<dbReference type="InterPro" id="IPR036259">
    <property type="entry name" value="MFS_trans_sf"/>
</dbReference>
<dbReference type="OrthoDB" id="2989424at2"/>
<dbReference type="InterPro" id="IPR048110">
    <property type="entry name" value="SA1362/YqhP-like"/>
</dbReference>
<keyword evidence="2" id="KW-0472">Membrane</keyword>
<keyword evidence="2" id="KW-0812">Transmembrane</keyword>
<evidence type="ECO:0000313" key="4">
    <source>
        <dbReference type="Proteomes" id="UP000682111"/>
    </source>
</evidence>
<dbReference type="AlphaFoldDB" id="A0A919WF19"/>
<dbReference type="NCBIfam" id="NF041554">
    <property type="entry name" value="SA1362_fam"/>
    <property type="match status" value="1"/>
</dbReference>
<gene>
    <name evidence="3" type="ORF">J27TS8_05650</name>
</gene>
<evidence type="ECO:0000313" key="3">
    <source>
        <dbReference type="EMBL" id="GIN60572.1"/>
    </source>
</evidence>
<dbReference type="EMBL" id="BORC01000001">
    <property type="protein sequence ID" value="GIN60572.1"/>
    <property type="molecule type" value="Genomic_DNA"/>
</dbReference>
<keyword evidence="2" id="KW-1133">Transmembrane helix</keyword>
<proteinExistence type="predicted"/>
<accession>A0A919WF19</accession>
<organism evidence="3 4">
    <name type="scientific">Robertmurraya siralis</name>
    <dbReference type="NCBI Taxonomy" id="77777"/>
    <lineage>
        <taxon>Bacteria</taxon>
        <taxon>Bacillati</taxon>
        <taxon>Bacillota</taxon>
        <taxon>Bacilli</taxon>
        <taxon>Bacillales</taxon>
        <taxon>Bacillaceae</taxon>
        <taxon>Robertmurraya</taxon>
    </lineage>
</organism>
<dbReference type="SUPFAM" id="SSF103473">
    <property type="entry name" value="MFS general substrate transporter"/>
    <property type="match status" value="1"/>
</dbReference>
<feature type="compositionally biased region" description="Polar residues" evidence="1">
    <location>
        <begin position="86"/>
        <end position="99"/>
    </location>
</feature>
<keyword evidence="4" id="KW-1185">Reference proteome</keyword>
<evidence type="ECO:0000256" key="2">
    <source>
        <dbReference type="SAM" id="Phobius"/>
    </source>
</evidence>
<dbReference type="Proteomes" id="UP000682111">
    <property type="component" value="Unassembled WGS sequence"/>
</dbReference>
<feature type="compositionally biased region" description="Basic residues" evidence="1">
    <location>
        <begin position="117"/>
        <end position="126"/>
    </location>
</feature>
<evidence type="ECO:0000256" key="1">
    <source>
        <dbReference type="SAM" id="MobiDB-lite"/>
    </source>
</evidence>
<feature type="transmembrane region" description="Helical" evidence="2">
    <location>
        <begin position="32"/>
        <end position="50"/>
    </location>
</feature>
<sequence length="126" mass="14140">MKNRTSFYFVAGLIGLAIIGIVSRFISNPTSFLTNIFVFLIIGFGIFFLVRRFYGASPQRREQTAFKKAAKRSKKRFQQKDAPKPSSKSISGNVSTFRRTANKAKSAAHLTVIEGKKGKKKKRASF</sequence>
<comment type="caution">
    <text evidence="3">The sequence shown here is derived from an EMBL/GenBank/DDBJ whole genome shotgun (WGS) entry which is preliminary data.</text>
</comment>
<feature type="region of interest" description="Disordered" evidence="1">
    <location>
        <begin position="64"/>
        <end position="126"/>
    </location>
</feature>
<feature type="compositionally biased region" description="Basic residues" evidence="1">
    <location>
        <begin position="68"/>
        <end position="77"/>
    </location>
</feature>
<protein>
    <submittedName>
        <fullName evidence="3">Uncharacterized protein</fullName>
    </submittedName>
</protein>
<name>A0A919WF19_9BACI</name>
<feature type="transmembrane region" description="Helical" evidence="2">
    <location>
        <begin position="7"/>
        <end position="26"/>
    </location>
</feature>
<reference evidence="3" key="1">
    <citation type="submission" date="2021-03" db="EMBL/GenBank/DDBJ databases">
        <title>Antimicrobial resistance genes in bacteria isolated from Japanese honey, and their potential for conferring macrolide and lincosamide resistance in the American foulbrood pathogen Paenibacillus larvae.</title>
        <authorList>
            <person name="Okamoto M."/>
            <person name="Kumagai M."/>
            <person name="Kanamori H."/>
            <person name="Takamatsu D."/>
        </authorList>
    </citation>
    <scope>NUCLEOTIDE SEQUENCE</scope>
    <source>
        <strain evidence="3">J27TS8</strain>
    </source>
</reference>